<evidence type="ECO:0000313" key="1">
    <source>
        <dbReference type="EMBL" id="CDF37628.1"/>
    </source>
</evidence>
<proteinExistence type="predicted"/>
<sequence>MKDVAGQVSCVVILFNWSAPKLDGKEMDPPKVHVRFPKRLSTPNVPAGRG</sequence>
<keyword evidence="2" id="KW-1185">Reference proteome</keyword>
<dbReference type="KEGG" id="ccp:CHC_T00005824001"/>
<protein>
    <submittedName>
        <fullName evidence="1">Uncharacterized protein</fullName>
    </submittedName>
</protein>
<organism evidence="1 2">
    <name type="scientific">Chondrus crispus</name>
    <name type="common">Carrageen Irish moss</name>
    <name type="synonym">Polymorpha crispa</name>
    <dbReference type="NCBI Taxonomy" id="2769"/>
    <lineage>
        <taxon>Eukaryota</taxon>
        <taxon>Rhodophyta</taxon>
        <taxon>Florideophyceae</taxon>
        <taxon>Rhodymeniophycidae</taxon>
        <taxon>Gigartinales</taxon>
        <taxon>Gigartinaceae</taxon>
        <taxon>Chondrus</taxon>
    </lineage>
</organism>
<dbReference type="Gramene" id="CDF37628">
    <property type="protein sequence ID" value="CDF37628"/>
    <property type="gene ID" value="CHC_T00005824001"/>
</dbReference>
<dbReference type="EMBL" id="HG001856">
    <property type="protein sequence ID" value="CDF37628.1"/>
    <property type="molecule type" value="Genomic_DNA"/>
</dbReference>
<gene>
    <name evidence="1" type="ORF">CHC_T00005824001</name>
</gene>
<dbReference type="AlphaFoldDB" id="R7QIQ4"/>
<evidence type="ECO:0000313" key="2">
    <source>
        <dbReference type="Proteomes" id="UP000012073"/>
    </source>
</evidence>
<dbReference type="GeneID" id="17325213"/>
<accession>R7QIQ4</accession>
<dbReference type="RefSeq" id="XP_005717499.1">
    <property type="nucleotide sequence ID" value="XM_005717442.1"/>
</dbReference>
<reference evidence="2" key="1">
    <citation type="journal article" date="2013" name="Proc. Natl. Acad. Sci. U.S.A.">
        <title>Genome structure and metabolic features in the red seaweed Chondrus crispus shed light on evolution of the Archaeplastida.</title>
        <authorList>
            <person name="Collen J."/>
            <person name="Porcel B."/>
            <person name="Carre W."/>
            <person name="Ball S.G."/>
            <person name="Chaparro C."/>
            <person name="Tonon T."/>
            <person name="Barbeyron T."/>
            <person name="Michel G."/>
            <person name="Noel B."/>
            <person name="Valentin K."/>
            <person name="Elias M."/>
            <person name="Artiguenave F."/>
            <person name="Arun A."/>
            <person name="Aury J.M."/>
            <person name="Barbosa-Neto J.F."/>
            <person name="Bothwell J.H."/>
            <person name="Bouget F.Y."/>
            <person name="Brillet L."/>
            <person name="Cabello-Hurtado F."/>
            <person name="Capella-Gutierrez S."/>
            <person name="Charrier B."/>
            <person name="Cladiere L."/>
            <person name="Cock J.M."/>
            <person name="Coelho S.M."/>
            <person name="Colleoni C."/>
            <person name="Czjzek M."/>
            <person name="Da Silva C."/>
            <person name="Delage L."/>
            <person name="Denoeud F."/>
            <person name="Deschamps P."/>
            <person name="Dittami S.M."/>
            <person name="Gabaldon T."/>
            <person name="Gachon C.M."/>
            <person name="Groisillier A."/>
            <person name="Herve C."/>
            <person name="Jabbari K."/>
            <person name="Katinka M."/>
            <person name="Kloareg B."/>
            <person name="Kowalczyk N."/>
            <person name="Labadie K."/>
            <person name="Leblanc C."/>
            <person name="Lopez P.J."/>
            <person name="McLachlan D.H."/>
            <person name="Meslet-Cladiere L."/>
            <person name="Moustafa A."/>
            <person name="Nehr Z."/>
            <person name="Nyvall Collen P."/>
            <person name="Panaud O."/>
            <person name="Partensky F."/>
            <person name="Poulain J."/>
            <person name="Rensing S.A."/>
            <person name="Rousvoal S."/>
            <person name="Samson G."/>
            <person name="Symeonidi A."/>
            <person name="Weissenbach J."/>
            <person name="Zambounis A."/>
            <person name="Wincker P."/>
            <person name="Boyen C."/>
        </authorList>
    </citation>
    <scope>NUCLEOTIDE SEQUENCE [LARGE SCALE GENOMIC DNA]</scope>
    <source>
        <strain evidence="2">cv. Stackhouse</strain>
    </source>
</reference>
<dbReference type="Proteomes" id="UP000012073">
    <property type="component" value="Unassembled WGS sequence"/>
</dbReference>
<name>R7QIQ4_CHOCR</name>